<name>A0A1F6P208_9BACT</name>
<dbReference type="Gene3D" id="3.40.50.450">
    <property type="match status" value="1"/>
</dbReference>
<evidence type="ECO:0000313" key="3">
    <source>
        <dbReference type="Proteomes" id="UP000178490"/>
    </source>
</evidence>
<protein>
    <recommendedName>
        <fullName evidence="4">Cytokinin riboside 5'-monophosphate phosphoribohydrolase</fullName>
    </recommendedName>
</protein>
<evidence type="ECO:0008006" key="4">
    <source>
        <dbReference type="Google" id="ProtNLM"/>
    </source>
</evidence>
<dbReference type="SUPFAM" id="SSF102405">
    <property type="entry name" value="MCP/YpsA-like"/>
    <property type="match status" value="1"/>
</dbReference>
<reference evidence="2 3" key="1">
    <citation type="journal article" date="2016" name="Nat. Commun.">
        <title>Thousands of microbial genomes shed light on interconnected biogeochemical processes in an aquifer system.</title>
        <authorList>
            <person name="Anantharaman K."/>
            <person name="Brown C.T."/>
            <person name="Hug L.A."/>
            <person name="Sharon I."/>
            <person name="Castelle C.J."/>
            <person name="Probst A.J."/>
            <person name="Thomas B.C."/>
            <person name="Singh A."/>
            <person name="Wilkins M.J."/>
            <person name="Karaoz U."/>
            <person name="Brodie E.L."/>
            <person name="Williams K.H."/>
            <person name="Hubbard S.S."/>
            <person name="Banfield J.F."/>
        </authorList>
    </citation>
    <scope>NUCLEOTIDE SEQUENCE [LARGE SCALE GENOMIC DNA]</scope>
</reference>
<dbReference type="GO" id="GO:0009691">
    <property type="term" value="P:cytokinin biosynthetic process"/>
    <property type="evidence" value="ECO:0007669"/>
    <property type="project" value="TreeGrafter"/>
</dbReference>
<evidence type="ECO:0000256" key="1">
    <source>
        <dbReference type="ARBA" id="ARBA00006763"/>
    </source>
</evidence>
<accession>A0A1F6P208</accession>
<dbReference type="Proteomes" id="UP000178490">
    <property type="component" value="Unassembled WGS sequence"/>
</dbReference>
<organism evidence="2 3">
    <name type="scientific">Candidatus Magasanikbacteria bacterium RIFOXYD2_FULL_36_9</name>
    <dbReference type="NCBI Taxonomy" id="1798707"/>
    <lineage>
        <taxon>Bacteria</taxon>
        <taxon>Candidatus Magasanikiibacteriota</taxon>
    </lineage>
</organism>
<dbReference type="GO" id="GO:0005829">
    <property type="term" value="C:cytosol"/>
    <property type="evidence" value="ECO:0007669"/>
    <property type="project" value="TreeGrafter"/>
</dbReference>
<dbReference type="GO" id="GO:0016799">
    <property type="term" value="F:hydrolase activity, hydrolyzing N-glycosyl compounds"/>
    <property type="evidence" value="ECO:0007669"/>
    <property type="project" value="TreeGrafter"/>
</dbReference>
<dbReference type="PANTHER" id="PTHR31223">
    <property type="entry name" value="LOG FAMILY PROTEIN YJL055W"/>
    <property type="match status" value="1"/>
</dbReference>
<dbReference type="PANTHER" id="PTHR31223:SF70">
    <property type="entry name" value="LOG FAMILY PROTEIN YJL055W"/>
    <property type="match status" value="1"/>
</dbReference>
<dbReference type="EMBL" id="MFRC01000007">
    <property type="protein sequence ID" value="OGH90128.1"/>
    <property type="molecule type" value="Genomic_DNA"/>
</dbReference>
<dbReference type="AlphaFoldDB" id="A0A1F6P208"/>
<dbReference type="Pfam" id="PF03641">
    <property type="entry name" value="Lysine_decarbox"/>
    <property type="match status" value="1"/>
</dbReference>
<comment type="caution">
    <text evidence="2">The sequence shown here is derived from an EMBL/GenBank/DDBJ whole genome shotgun (WGS) entry which is preliminary data.</text>
</comment>
<comment type="similarity">
    <text evidence="1">Belongs to the LOG family.</text>
</comment>
<proteinExistence type="inferred from homology"/>
<dbReference type="InterPro" id="IPR031100">
    <property type="entry name" value="LOG_fam"/>
</dbReference>
<gene>
    <name evidence="2" type="ORF">A2537_03600</name>
</gene>
<evidence type="ECO:0000313" key="2">
    <source>
        <dbReference type="EMBL" id="OGH90128.1"/>
    </source>
</evidence>
<sequence length="192" mass="21680">MKIAITLTSSLYVGQEYIDLTDAVAKKLAHENHGIIYGGTAYGMMLKLAESYKNAGGNYLVGVMSKDLMRVTKGYVAYTKLDEAYTLNTISERKDKIFTDADAVLILPGGYGTIEELITVVGGKVNKLFDKPIALYNHNNFYKTLILFFNELQKKEFSKIKFEDVVYVSDNLDDVLKYFKSYKPTNLADKFM</sequence>